<dbReference type="AlphaFoldDB" id="A0A2T3BEV5"/>
<keyword evidence="2" id="KW-0812">Transmembrane</keyword>
<evidence type="ECO:0000256" key="2">
    <source>
        <dbReference type="SAM" id="Phobius"/>
    </source>
</evidence>
<sequence>MGESFLSFSPGQATIGIGIGTGIGVVVVVARRVVGSWWSWGLNNISKAAHGPKSSLGALEDQRRGEEKERKEKREKRREEIRNCSTSSYISDVLASNSFCILADPPHSSEPDSLVDKRTGLRDSSQNRPLQLQPPSLPLAPRPAISISISISVSVSVAGKLFDFFLFPVVGFGRIRIVIHGVGVKCSPRCRAPSPFRGLFQGC</sequence>
<gene>
    <name evidence="3" type="ORF">M430DRAFT_160579</name>
</gene>
<dbReference type="GeneID" id="36571462"/>
<dbReference type="RefSeq" id="XP_024725444.1">
    <property type="nucleotide sequence ID" value="XM_024863381.1"/>
</dbReference>
<feature type="transmembrane region" description="Helical" evidence="2">
    <location>
        <begin position="12"/>
        <end position="30"/>
    </location>
</feature>
<keyword evidence="2" id="KW-1133">Transmembrane helix</keyword>
<feature type="compositionally biased region" description="Basic and acidic residues" evidence="1">
    <location>
        <begin position="60"/>
        <end position="81"/>
    </location>
</feature>
<feature type="region of interest" description="Disordered" evidence="1">
    <location>
        <begin position="50"/>
        <end position="81"/>
    </location>
</feature>
<proteinExistence type="predicted"/>
<organism evidence="3 4">
    <name type="scientific">Amorphotheca resinae ATCC 22711</name>
    <dbReference type="NCBI Taxonomy" id="857342"/>
    <lineage>
        <taxon>Eukaryota</taxon>
        <taxon>Fungi</taxon>
        <taxon>Dikarya</taxon>
        <taxon>Ascomycota</taxon>
        <taxon>Pezizomycotina</taxon>
        <taxon>Leotiomycetes</taxon>
        <taxon>Helotiales</taxon>
        <taxon>Amorphothecaceae</taxon>
        <taxon>Amorphotheca</taxon>
    </lineage>
</organism>
<reference evidence="3 4" key="1">
    <citation type="journal article" date="2018" name="New Phytol.">
        <title>Comparative genomics and transcriptomics depict ericoid mycorrhizal fungi as versatile saprotrophs and plant mutualists.</title>
        <authorList>
            <person name="Martino E."/>
            <person name="Morin E."/>
            <person name="Grelet G.A."/>
            <person name="Kuo A."/>
            <person name="Kohler A."/>
            <person name="Daghino S."/>
            <person name="Barry K.W."/>
            <person name="Cichocki N."/>
            <person name="Clum A."/>
            <person name="Dockter R.B."/>
            <person name="Hainaut M."/>
            <person name="Kuo R.C."/>
            <person name="LaButti K."/>
            <person name="Lindahl B.D."/>
            <person name="Lindquist E.A."/>
            <person name="Lipzen A."/>
            <person name="Khouja H.R."/>
            <person name="Magnuson J."/>
            <person name="Murat C."/>
            <person name="Ohm R.A."/>
            <person name="Singer S.W."/>
            <person name="Spatafora J.W."/>
            <person name="Wang M."/>
            <person name="Veneault-Fourrey C."/>
            <person name="Henrissat B."/>
            <person name="Grigoriev I.V."/>
            <person name="Martin F.M."/>
            <person name="Perotto S."/>
        </authorList>
    </citation>
    <scope>NUCLEOTIDE SEQUENCE [LARGE SCALE GENOMIC DNA]</scope>
    <source>
        <strain evidence="3 4">ATCC 22711</strain>
    </source>
</reference>
<protein>
    <submittedName>
        <fullName evidence="3">Uncharacterized protein</fullName>
    </submittedName>
</protein>
<evidence type="ECO:0000313" key="4">
    <source>
        <dbReference type="Proteomes" id="UP000241818"/>
    </source>
</evidence>
<keyword evidence="2" id="KW-0472">Membrane</keyword>
<dbReference type="EMBL" id="KZ679006">
    <property type="protein sequence ID" value="PSS27919.1"/>
    <property type="molecule type" value="Genomic_DNA"/>
</dbReference>
<feature type="region of interest" description="Disordered" evidence="1">
    <location>
        <begin position="107"/>
        <end position="136"/>
    </location>
</feature>
<dbReference type="InParanoid" id="A0A2T3BEV5"/>
<accession>A0A2T3BEV5</accession>
<name>A0A2T3BEV5_AMORE</name>
<evidence type="ECO:0000256" key="1">
    <source>
        <dbReference type="SAM" id="MobiDB-lite"/>
    </source>
</evidence>
<feature type="compositionally biased region" description="Basic and acidic residues" evidence="1">
    <location>
        <begin position="107"/>
        <end position="121"/>
    </location>
</feature>
<dbReference type="Proteomes" id="UP000241818">
    <property type="component" value="Unassembled WGS sequence"/>
</dbReference>
<evidence type="ECO:0000313" key="3">
    <source>
        <dbReference type="EMBL" id="PSS27919.1"/>
    </source>
</evidence>
<keyword evidence="4" id="KW-1185">Reference proteome</keyword>